<dbReference type="AlphaFoldDB" id="A0A171DIM1"/>
<dbReference type="Proteomes" id="UP000077701">
    <property type="component" value="Unassembled WGS sequence"/>
</dbReference>
<comment type="caution">
    <text evidence="1">The sequence shown here is derived from an EMBL/GenBank/DDBJ whole genome shotgun (WGS) entry which is preliminary data.</text>
</comment>
<name>A0A171DIM1_9ACTN</name>
<evidence type="ECO:0000313" key="2">
    <source>
        <dbReference type="Proteomes" id="UP000077701"/>
    </source>
</evidence>
<dbReference type="RefSeq" id="WP_068899561.1">
    <property type="nucleotide sequence ID" value="NZ_BDCX01000011.1"/>
</dbReference>
<reference evidence="2" key="2">
    <citation type="submission" date="2016-04" db="EMBL/GenBank/DDBJ databases">
        <title>Planomonospora sphaerica JCM9374 whole genome shotgun sequence.</title>
        <authorList>
            <person name="Suzuki T."/>
            <person name="Dohra H."/>
            <person name="Kodani S."/>
        </authorList>
    </citation>
    <scope>NUCLEOTIDE SEQUENCE [LARGE SCALE GENOMIC DNA]</scope>
    <source>
        <strain evidence="2">JCM 9374</strain>
    </source>
</reference>
<protein>
    <submittedName>
        <fullName evidence="1">Uncharacterized protein</fullName>
    </submittedName>
</protein>
<organism evidence="1 2">
    <name type="scientific">Planomonospora sphaerica</name>
    <dbReference type="NCBI Taxonomy" id="161355"/>
    <lineage>
        <taxon>Bacteria</taxon>
        <taxon>Bacillati</taxon>
        <taxon>Actinomycetota</taxon>
        <taxon>Actinomycetes</taxon>
        <taxon>Streptosporangiales</taxon>
        <taxon>Streptosporangiaceae</taxon>
        <taxon>Planomonospora</taxon>
    </lineage>
</organism>
<reference evidence="1 2" key="1">
    <citation type="journal article" date="2016" name="Genome Announc.">
        <title>Draft Genome Sequence of Planomonospora sphaerica JCM9374, a Rare Actinomycete.</title>
        <authorList>
            <person name="Dohra H."/>
            <person name="Suzuki T."/>
            <person name="Inoue Y."/>
            <person name="Kodani S."/>
        </authorList>
    </citation>
    <scope>NUCLEOTIDE SEQUENCE [LARGE SCALE GENOMIC DNA]</scope>
    <source>
        <strain evidence="1 2">JCM 9374</strain>
    </source>
</reference>
<dbReference type="EMBL" id="BDCX01000011">
    <property type="protein sequence ID" value="GAT68746.1"/>
    <property type="molecule type" value="Genomic_DNA"/>
</dbReference>
<sequence>MIRIKHDLPAGTRAIEEQILDGVGLMLSSAGFDWNAYTGEWIQPDTAHLPADTKAIEEVVRLLNKAGFATTVEIADWIAPAEEAHSSAARHVGPTGPEGRYVVTDLRPGDLVFFSDPHSTRTTWARVGRTNRRTADVYPHNMLWSRVRIIPTNVLEARRTTSPTQLANLAIHARIRFSAKVPA</sequence>
<accession>A0A171DIM1</accession>
<dbReference type="OrthoDB" id="9906904at2"/>
<proteinExistence type="predicted"/>
<evidence type="ECO:0000313" key="1">
    <source>
        <dbReference type="EMBL" id="GAT68746.1"/>
    </source>
</evidence>
<gene>
    <name evidence="1" type="ORF">PS9374_04411</name>
</gene>
<keyword evidence="2" id="KW-1185">Reference proteome</keyword>